<proteinExistence type="predicted"/>
<gene>
    <name evidence="1" type="ORF">OXD698_LOCUS49601</name>
</gene>
<organism evidence="1 2">
    <name type="scientific">Adineta steineri</name>
    <dbReference type="NCBI Taxonomy" id="433720"/>
    <lineage>
        <taxon>Eukaryota</taxon>
        <taxon>Metazoa</taxon>
        <taxon>Spiralia</taxon>
        <taxon>Gnathifera</taxon>
        <taxon>Rotifera</taxon>
        <taxon>Eurotatoria</taxon>
        <taxon>Bdelloidea</taxon>
        <taxon>Adinetida</taxon>
        <taxon>Adinetidae</taxon>
        <taxon>Adineta</taxon>
    </lineage>
</organism>
<evidence type="ECO:0008006" key="3">
    <source>
        <dbReference type="Google" id="ProtNLM"/>
    </source>
</evidence>
<evidence type="ECO:0000313" key="1">
    <source>
        <dbReference type="EMBL" id="CAF4366532.1"/>
    </source>
</evidence>
<accession>A0A820M357</accession>
<dbReference type="EMBL" id="CAJOAZ010022539">
    <property type="protein sequence ID" value="CAF4366532.1"/>
    <property type="molecule type" value="Genomic_DNA"/>
</dbReference>
<sequence>MIEMPEDLHKSKLKFIVKSPELSVQLSGVLVKLGAIGLSVAKSETNNEQEIITTAKFDNDERLMAVYDLCQIISHGQVNCTIVD</sequence>
<name>A0A820M357_9BILA</name>
<comment type="caution">
    <text evidence="1">The sequence shown here is derived from an EMBL/GenBank/DDBJ whole genome shotgun (WGS) entry which is preliminary data.</text>
</comment>
<dbReference type="Proteomes" id="UP000663844">
    <property type="component" value="Unassembled WGS sequence"/>
</dbReference>
<dbReference type="AlphaFoldDB" id="A0A820M357"/>
<reference evidence="1" key="1">
    <citation type="submission" date="2021-02" db="EMBL/GenBank/DDBJ databases">
        <authorList>
            <person name="Nowell W R."/>
        </authorList>
    </citation>
    <scope>NUCLEOTIDE SEQUENCE</scope>
</reference>
<evidence type="ECO:0000313" key="2">
    <source>
        <dbReference type="Proteomes" id="UP000663844"/>
    </source>
</evidence>
<protein>
    <recommendedName>
        <fullName evidence="3">ACT domain-containing protein</fullName>
    </recommendedName>
</protein>